<feature type="binding site" evidence="12">
    <location>
        <position position="173"/>
    </location>
    <ligand>
        <name>S-adenosyl-L-methionine</name>
        <dbReference type="ChEBI" id="CHEBI:59789"/>
    </ligand>
</feature>
<comment type="similarity">
    <text evidence="1">Belongs to the methyltransferase superfamily. NTM1 family.</text>
</comment>
<evidence type="ECO:0000313" key="13">
    <source>
        <dbReference type="EMBL" id="CAD9399699.1"/>
    </source>
</evidence>
<keyword evidence="2" id="KW-0489">Methyltransferase</keyword>
<dbReference type="PANTHER" id="PTHR12753:SF0">
    <property type="entry name" value="ALPHA N-TERMINAL PROTEIN METHYLTRANSFERASE 1"/>
    <property type="match status" value="1"/>
</dbReference>
<dbReference type="EC" id="2.1.1.244" evidence="5"/>
<keyword evidence="15" id="KW-1185">Reference proteome</keyword>
<dbReference type="EMBL" id="BNJQ01000001">
    <property type="protein sequence ID" value="GHP01399.1"/>
    <property type="molecule type" value="Genomic_DNA"/>
</dbReference>
<evidence type="ECO:0000256" key="12">
    <source>
        <dbReference type="PIRSR" id="PIRSR016958-1"/>
    </source>
</evidence>
<evidence type="ECO:0000313" key="14">
    <source>
        <dbReference type="EMBL" id="GHP01399.1"/>
    </source>
</evidence>
<dbReference type="Proteomes" id="UP000660262">
    <property type="component" value="Unassembled WGS sequence"/>
</dbReference>
<evidence type="ECO:0000313" key="15">
    <source>
        <dbReference type="Proteomes" id="UP000660262"/>
    </source>
</evidence>
<evidence type="ECO:0000256" key="1">
    <source>
        <dbReference type="ARBA" id="ARBA00009059"/>
    </source>
</evidence>
<feature type="binding site" evidence="12">
    <location>
        <begin position="157"/>
        <end position="158"/>
    </location>
    <ligand>
        <name>S-adenosyl-L-methionine</name>
        <dbReference type="ChEBI" id="CHEBI:59789"/>
    </ligand>
</feature>
<comment type="function">
    <text evidence="11">Alpha-N-methyltransferase that methylates the N-terminus of target proteins containing the N-terminal motif [Ala/Pro/Ser]-Pro-Lys when the initiator Met is cleaved. Specifically catalyzes mono-, di- or tri-methylation of exposed alpha-amino group of Ala or Ser residue in the [Ala/Ser]-Pro-Lys motif and mono- or di-methylation of Pro in the Pro-Pro-Lys motif.</text>
</comment>
<reference evidence="13" key="2">
    <citation type="submission" date="2021-01" db="EMBL/GenBank/DDBJ databases">
        <authorList>
            <person name="Corre E."/>
            <person name="Pelletier E."/>
            <person name="Niang G."/>
            <person name="Scheremetjew M."/>
            <person name="Finn R."/>
            <person name="Kale V."/>
            <person name="Holt S."/>
            <person name="Cochrane G."/>
            <person name="Meng A."/>
            <person name="Brown T."/>
            <person name="Cohen L."/>
        </authorList>
    </citation>
    <scope>NUCLEOTIDE SEQUENCE</scope>
    <source>
        <strain evidence="13">RCC733</strain>
    </source>
</reference>
<feature type="binding site" evidence="12">
    <location>
        <position position="100"/>
    </location>
    <ligand>
        <name>S-adenosyl-L-methionine</name>
        <dbReference type="ChEBI" id="CHEBI:59789"/>
    </ligand>
</feature>
<evidence type="ECO:0000256" key="11">
    <source>
        <dbReference type="ARBA" id="ARBA00060050"/>
    </source>
</evidence>
<dbReference type="FunFam" id="3.40.50.150:FF:000025">
    <property type="entry name" value="N-terminal Xaa-Pro-Lys N-methyltransferase 1"/>
    <property type="match status" value="1"/>
</dbReference>
<accession>A0A6U0D512</accession>
<evidence type="ECO:0000256" key="8">
    <source>
        <dbReference type="ARBA" id="ARBA00047306"/>
    </source>
</evidence>
<evidence type="ECO:0000256" key="4">
    <source>
        <dbReference type="ARBA" id="ARBA00022691"/>
    </source>
</evidence>
<evidence type="ECO:0000256" key="7">
    <source>
        <dbReference type="ARBA" id="ARBA00043129"/>
    </source>
</evidence>
<evidence type="ECO:0000256" key="3">
    <source>
        <dbReference type="ARBA" id="ARBA00022679"/>
    </source>
</evidence>
<dbReference type="InterPro" id="IPR029063">
    <property type="entry name" value="SAM-dependent_MTases_sf"/>
</dbReference>
<evidence type="ECO:0000256" key="6">
    <source>
        <dbReference type="ARBA" id="ARBA00039449"/>
    </source>
</evidence>
<reference evidence="14" key="1">
    <citation type="submission" date="2020-10" db="EMBL/GenBank/DDBJ databases">
        <title>Unveiling of a novel bifunctional photoreceptor, Dualchrome1, isolated from a cosmopolitan green alga.</title>
        <authorList>
            <person name="Suzuki S."/>
            <person name="Kawachi M."/>
        </authorList>
    </citation>
    <scope>NUCLEOTIDE SEQUENCE</scope>
    <source>
        <strain evidence="14">NIES 2893</strain>
    </source>
</reference>
<feature type="binding site" evidence="12">
    <location>
        <position position="105"/>
    </location>
    <ligand>
        <name>S-adenosyl-L-methionine</name>
        <dbReference type="ChEBI" id="CHEBI:59789"/>
    </ligand>
</feature>
<comment type="catalytic activity">
    <reaction evidence="8">
        <text>N-terminal L-seryl-L-prolyl-L-lysyl-[protein] + 3 S-adenosyl-L-methionine = N-terminal N,N,N-trimethyl-L-seryl-L-prolyl-L-lysyl-[protein] + 3 S-adenosyl-L-homocysteine + 3 H(+)</text>
        <dbReference type="Rhea" id="RHEA:54724"/>
        <dbReference type="Rhea" id="RHEA-COMP:13789"/>
        <dbReference type="Rhea" id="RHEA-COMP:13973"/>
        <dbReference type="ChEBI" id="CHEBI:15378"/>
        <dbReference type="ChEBI" id="CHEBI:57856"/>
        <dbReference type="ChEBI" id="CHEBI:59789"/>
        <dbReference type="ChEBI" id="CHEBI:138061"/>
        <dbReference type="ChEBI" id="CHEBI:138317"/>
        <dbReference type="EC" id="2.1.1.244"/>
    </reaction>
</comment>
<dbReference type="PIRSF" id="PIRSF016958">
    <property type="entry name" value="DUF858_MeTrfase_lik"/>
    <property type="match status" value="1"/>
</dbReference>
<dbReference type="EMBL" id="HBGR01014406">
    <property type="protein sequence ID" value="CAD9399699.1"/>
    <property type="molecule type" value="Transcribed_RNA"/>
</dbReference>
<evidence type="ECO:0000256" key="9">
    <source>
        <dbReference type="ARBA" id="ARBA00047885"/>
    </source>
</evidence>
<evidence type="ECO:0000256" key="5">
    <source>
        <dbReference type="ARBA" id="ARBA00039112"/>
    </source>
</evidence>
<comment type="catalytic activity">
    <reaction evidence="10">
        <text>N-terminal L-alanyl-L-prolyl-L-lysyl-[protein] + 3 S-adenosyl-L-methionine = N-terminal N,N,N-trimethyl-L-alanyl-L-prolyl-L-lysyl-[protein] + 3 S-adenosyl-L-homocysteine + 3 H(+)</text>
        <dbReference type="Rhea" id="RHEA:54712"/>
        <dbReference type="Rhea" id="RHEA-COMP:13785"/>
        <dbReference type="Rhea" id="RHEA-COMP:13971"/>
        <dbReference type="ChEBI" id="CHEBI:15378"/>
        <dbReference type="ChEBI" id="CHEBI:57856"/>
        <dbReference type="ChEBI" id="CHEBI:59789"/>
        <dbReference type="ChEBI" id="CHEBI:138057"/>
        <dbReference type="ChEBI" id="CHEBI:138315"/>
        <dbReference type="EC" id="2.1.1.244"/>
    </reaction>
</comment>
<dbReference type="CDD" id="cd02440">
    <property type="entry name" value="AdoMet_MTases"/>
    <property type="match status" value="1"/>
</dbReference>
<evidence type="ECO:0000256" key="10">
    <source>
        <dbReference type="ARBA" id="ARBA00048167"/>
    </source>
</evidence>
<organism evidence="13">
    <name type="scientific">Pycnococcus provasolii</name>
    <dbReference type="NCBI Taxonomy" id="41880"/>
    <lineage>
        <taxon>Eukaryota</taxon>
        <taxon>Viridiplantae</taxon>
        <taxon>Chlorophyta</taxon>
        <taxon>Pseudoscourfieldiophyceae</taxon>
        <taxon>Pseudoscourfieldiales</taxon>
        <taxon>Pycnococcaceae</taxon>
        <taxon>Pycnococcus</taxon>
    </lineage>
</organism>
<name>A0A6U0D512_9CHLO</name>
<dbReference type="GO" id="GO:0032259">
    <property type="term" value="P:methylation"/>
    <property type="evidence" value="ECO:0007669"/>
    <property type="project" value="UniProtKB-KW"/>
</dbReference>
<dbReference type="GO" id="GO:0071885">
    <property type="term" value="F:N-terminal protein N-methyltransferase activity"/>
    <property type="evidence" value="ECO:0007669"/>
    <property type="project" value="UniProtKB-EC"/>
</dbReference>
<dbReference type="InterPro" id="IPR008576">
    <property type="entry name" value="MeTrfase_NTM1"/>
</dbReference>
<dbReference type="GO" id="GO:0005737">
    <property type="term" value="C:cytoplasm"/>
    <property type="evidence" value="ECO:0007669"/>
    <property type="project" value="TreeGrafter"/>
</dbReference>
<evidence type="ECO:0000256" key="2">
    <source>
        <dbReference type="ARBA" id="ARBA00022603"/>
    </source>
</evidence>
<keyword evidence="3" id="KW-0808">Transferase</keyword>
<dbReference type="PANTHER" id="PTHR12753">
    <property type="entry name" value="AD-003 - RELATED"/>
    <property type="match status" value="1"/>
</dbReference>
<proteinExistence type="inferred from homology"/>
<dbReference type="OrthoDB" id="1298661at2759"/>
<protein>
    <recommendedName>
        <fullName evidence="6">Alpha N-terminal protein methyltransferase 1</fullName>
        <ecNumber evidence="5">2.1.1.244</ecNumber>
    </recommendedName>
    <alternativeName>
        <fullName evidence="7">X-Pro-Lys N-terminal protein methyltransferase 1</fullName>
    </alternativeName>
</protein>
<gene>
    <name evidence="13" type="ORF">PPRO1471_LOCUS9582</name>
    <name evidence="14" type="ORF">PPROV_000015500</name>
</gene>
<keyword evidence="4 12" id="KW-0949">S-adenosyl-L-methionine</keyword>
<dbReference type="Pfam" id="PF05891">
    <property type="entry name" value="Methyltransf_PK"/>
    <property type="match status" value="1"/>
</dbReference>
<comment type="catalytic activity">
    <reaction evidence="9">
        <text>N-terminal L-prolyl-L-prolyl-L-lysyl-[protein] + 2 S-adenosyl-L-methionine = N-terminal N,N-dimethyl-L-prolyl-L-prolyl-L-lysyl-[protein] + 2 S-adenosyl-L-homocysteine + 2 H(+)</text>
        <dbReference type="Rhea" id="RHEA:54736"/>
        <dbReference type="Rhea" id="RHEA-COMP:13787"/>
        <dbReference type="Rhea" id="RHEA-COMP:13974"/>
        <dbReference type="ChEBI" id="CHEBI:15378"/>
        <dbReference type="ChEBI" id="CHEBI:57856"/>
        <dbReference type="ChEBI" id="CHEBI:59789"/>
        <dbReference type="ChEBI" id="CHEBI:138059"/>
        <dbReference type="ChEBI" id="CHEBI:138318"/>
        <dbReference type="EC" id="2.1.1.244"/>
    </reaction>
</comment>
<dbReference type="AlphaFoldDB" id="A0A6U0D512"/>
<sequence length="271" mass="29851">MASSQFPGESGDGTVLTSSKKFWEDVTEGGAGADPNDKSKGWYGTAIQYWSNAPPTVDGVLGGFGHVSPTDVAASTQFLQDAAPHICTAGNEHTCALDCGAGVGRVTNEFLRHHFSEVHLVEPVEALIEEARRTLVAKRAKTEETNTTKFSFFAEPLQTFTPAPKTYDVIWIQWVIGHLTDDHFLDFFARCAEGLKDGGMIFVKENNATAGRGFIVDSDDSSVTRSDAYLCELFEKANFQMVAKRRQKEFPQELYPVRMYALKPRASTLKP</sequence>
<dbReference type="SUPFAM" id="SSF53335">
    <property type="entry name" value="S-adenosyl-L-methionine-dependent methyltransferases"/>
    <property type="match status" value="1"/>
</dbReference>
<dbReference type="Gene3D" id="3.40.50.150">
    <property type="entry name" value="Vaccinia Virus protein VP39"/>
    <property type="match status" value="1"/>
</dbReference>